<accession>A0A2K2D5L8</accession>
<comment type="subcellular location">
    <subcellularLocation>
        <location evidence="7">Golgi apparatus</location>
        <location evidence="7">Golgi stack membrane</location>
        <topology evidence="7">Single-pass type II membrane protein</topology>
    </subcellularLocation>
</comment>
<dbReference type="PANTHER" id="PTHR31889:SF38">
    <property type="entry name" value="FUCOSYLTRANSFERASE"/>
    <property type="match status" value="1"/>
</dbReference>
<protein>
    <recommendedName>
        <fullName evidence="7">Fucosyltransferase</fullName>
        <ecNumber evidence="7">2.4.1.-</ecNumber>
    </recommendedName>
</protein>
<comment type="similarity">
    <text evidence="1 7">Belongs to the glycosyltransferase 37 family.</text>
</comment>
<dbReference type="GO" id="GO:0071555">
    <property type="term" value="P:cell wall organization"/>
    <property type="evidence" value="ECO:0007669"/>
    <property type="project" value="UniProtKB-UniRule"/>
</dbReference>
<dbReference type="InParanoid" id="A0A2K2D5L8"/>
<comment type="function">
    <text evidence="7">May be involved in cell wall biosynthesis.</text>
</comment>
<reference evidence="9" key="2">
    <citation type="submission" date="2017-06" db="EMBL/GenBank/DDBJ databases">
        <title>WGS assembly of Brachypodium distachyon.</title>
        <authorList>
            <consortium name="The International Brachypodium Initiative"/>
            <person name="Lucas S."/>
            <person name="Harmon-Smith M."/>
            <person name="Lail K."/>
            <person name="Tice H."/>
            <person name="Grimwood J."/>
            <person name="Bruce D."/>
            <person name="Barry K."/>
            <person name="Shu S."/>
            <person name="Lindquist E."/>
            <person name="Wang M."/>
            <person name="Pitluck S."/>
            <person name="Vogel J.P."/>
            <person name="Garvin D.F."/>
            <person name="Mockler T.C."/>
            <person name="Schmutz J."/>
            <person name="Rokhsar D."/>
            <person name="Bevan M.W."/>
        </authorList>
    </citation>
    <scope>NUCLEOTIDE SEQUENCE</scope>
    <source>
        <strain evidence="9">Bd21</strain>
    </source>
</reference>
<keyword evidence="2 7" id="KW-0328">Glycosyltransferase</keyword>
<dbReference type="PANTHER" id="PTHR31889">
    <property type="entry name" value="FUCOSYLTRANSFERASE 2-RELATED"/>
    <property type="match status" value="1"/>
</dbReference>
<dbReference type="GO" id="GO:0032580">
    <property type="term" value="C:Golgi cisterna membrane"/>
    <property type="evidence" value="ECO:0007669"/>
    <property type="project" value="UniProtKB-SubCell"/>
</dbReference>
<dbReference type="InterPro" id="IPR004938">
    <property type="entry name" value="XG_FTase"/>
</dbReference>
<evidence type="ECO:0000256" key="2">
    <source>
        <dbReference type="ARBA" id="ARBA00022676"/>
    </source>
</evidence>
<reference evidence="10" key="3">
    <citation type="submission" date="2018-08" db="UniProtKB">
        <authorList>
            <consortium name="EnsemblPlants"/>
        </authorList>
    </citation>
    <scope>IDENTIFICATION</scope>
    <source>
        <strain evidence="10">cv. Bd21</strain>
    </source>
</reference>
<proteinExistence type="inferred from homology"/>
<keyword evidence="6 7" id="KW-0961">Cell wall biogenesis/degradation</keyword>
<dbReference type="EnsemblPlants" id="PNT69575">
    <property type="protein sequence ID" value="PNT69575"/>
    <property type="gene ID" value="BRADI_3g58050v3"/>
</dbReference>
<dbReference type="OrthoDB" id="428346at2759"/>
<gene>
    <name evidence="9" type="ORF">BRADI_3g58050v3</name>
</gene>
<reference evidence="9 10" key="1">
    <citation type="journal article" date="2010" name="Nature">
        <title>Genome sequencing and analysis of the model grass Brachypodium distachyon.</title>
        <authorList>
            <consortium name="International Brachypodium Initiative"/>
        </authorList>
    </citation>
    <scope>NUCLEOTIDE SEQUENCE [LARGE SCALE GENOMIC DNA]</scope>
    <source>
        <strain evidence="9 10">Bd21</strain>
    </source>
</reference>
<dbReference type="EC" id="2.4.1.-" evidence="7"/>
<evidence type="ECO:0000256" key="8">
    <source>
        <dbReference type="SAM" id="MobiDB-lite"/>
    </source>
</evidence>
<keyword evidence="11" id="KW-1185">Reference proteome</keyword>
<dbReference type="Pfam" id="PF03254">
    <property type="entry name" value="XG_FTase"/>
    <property type="match status" value="1"/>
</dbReference>
<evidence type="ECO:0000313" key="11">
    <source>
        <dbReference type="Proteomes" id="UP000008810"/>
    </source>
</evidence>
<evidence type="ECO:0000256" key="5">
    <source>
        <dbReference type="ARBA" id="ARBA00023180"/>
    </source>
</evidence>
<sequence>MMPRGRRRLEERSRRPTAATPGRGVVAARRRPGRDRGVRPRTRCSLSGSWVRTMALLVLVFVGTGRGGSLSPSMLPGTAFVQNPAAAASPDNKPAHDQDARLLAVCCLRHSTRNHAVPGGTRPGTGQIRDGSFLSHDELRLLGVEGPVVTQYVVWTPFNGLGNRMLALASTFLYALLTGRVLLVHSPKEFGGLFCEPFPGSSWTLPAHDDFPITDFDGTFTMSSPASYKNMRQAGALNDTAERLPAYVFLDLIQSYTDAAFCEADQRVLAEFRWLVVKSDVYFAAMFFLMPACSRELARLFPEKQAVFHRLARYLFHPSSAVWGIVVRGFYKAYDFAGADERVGLQVRVFPEMPVPFDAMYGQIMRCSEQQRGLLPKVENSSVVPPGSGRKKKKKLTSILVTSLTSGYYDRIRGAYRGRGGTRGGAAAEPRGGAAHGGARRVLAEMYLLSSCDRIVTTAVSTFGYVAHGLAGTRPWVLLRPEAPAEPACVSASCGH</sequence>
<evidence type="ECO:0000256" key="3">
    <source>
        <dbReference type="ARBA" id="ARBA00022679"/>
    </source>
</evidence>
<organism evidence="9">
    <name type="scientific">Brachypodium distachyon</name>
    <name type="common">Purple false brome</name>
    <name type="synonym">Trachynia distachya</name>
    <dbReference type="NCBI Taxonomy" id="15368"/>
    <lineage>
        <taxon>Eukaryota</taxon>
        <taxon>Viridiplantae</taxon>
        <taxon>Streptophyta</taxon>
        <taxon>Embryophyta</taxon>
        <taxon>Tracheophyta</taxon>
        <taxon>Spermatophyta</taxon>
        <taxon>Magnoliopsida</taxon>
        <taxon>Liliopsida</taxon>
        <taxon>Poales</taxon>
        <taxon>Poaceae</taxon>
        <taxon>BOP clade</taxon>
        <taxon>Pooideae</taxon>
        <taxon>Stipodae</taxon>
        <taxon>Brachypodieae</taxon>
        <taxon>Brachypodium</taxon>
    </lineage>
</organism>
<evidence type="ECO:0000256" key="1">
    <source>
        <dbReference type="ARBA" id="ARBA00010481"/>
    </source>
</evidence>
<keyword evidence="4 7" id="KW-0333">Golgi apparatus</keyword>
<dbReference type="STRING" id="15368.A0A2K2D5L8"/>
<dbReference type="GO" id="GO:0008107">
    <property type="term" value="F:galactoside 2-alpha-L-fucosyltransferase activity"/>
    <property type="evidence" value="ECO:0007669"/>
    <property type="project" value="InterPro"/>
</dbReference>
<keyword evidence="3 7" id="KW-0808">Transferase</keyword>
<dbReference type="Gene3D" id="3.40.50.11340">
    <property type="match status" value="1"/>
</dbReference>
<dbReference type="Proteomes" id="UP000008810">
    <property type="component" value="Chromosome 3"/>
</dbReference>
<feature type="non-terminal residue" evidence="9">
    <location>
        <position position="496"/>
    </location>
</feature>
<keyword evidence="7" id="KW-0812">Transmembrane</keyword>
<dbReference type="GO" id="GO:0009969">
    <property type="term" value="P:xyloglucan biosynthetic process"/>
    <property type="evidence" value="ECO:0000318"/>
    <property type="project" value="GO_Central"/>
</dbReference>
<evidence type="ECO:0000256" key="4">
    <source>
        <dbReference type="ARBA" id="ARBA00023034"/>
    </source>
</evidence>
<dbReference type="GO" id="GO:0042546">
    <property type="term" value="P:cell wall biogenesis"/>
    <property type="evidence" value="ECO:0007669"/>
    <property type="project" value="InterPro"/>
</dbReference>
<keyword evidence="5" id="KW-0325">Glycoprotein</keyword>
<evidence type="ECO:0000256" key="7">
    <source>
        <dbReference type="RuleBase" id="RU367004"/>
    </source>
</evidence>
<name>A0A2K2D5L8_BRADI</name>
<feature type="compositionally biased region" description="Low complexity" evidence="8">
    <location>
        <begin position="17"/>
        <end position="27"/>
    </location>
</feature>
<evidence type="ECO:0000313" key="10">
    <source>
        <dbReference type="EnsemblPlants" id="PNT69575"/>
    </source>
</evidence>
<keyword evidence="7" id="KW-1133">Transmembrane helix</keyword>
<feature type="region of interest" description="Disordered" evidence="8">
    <location>
        <begin position="1"/>
        <end position="42"/>
    </location>
</feature>
<dbReference type="AlphaFoldDB" id="A0A2K2D5L8"/>
<evidence type="ECO:0000313" key="9">
    <source>
        <dbReference type="EMBL" id="PNT69575.1"/>
    </source>
</evidence>
<dbReference type="FunFam" id="3.40.50.11340:FF:000005">
    <property type="entry name" value="Galactoside 2-alpha-L-fucosyltransferase"/>
    <property type="match status" value="1"/>
</dbReference>
<evidence type="ECO:0000256" key="6">
    <source>
        <dbReference type="ARBA" id="ARBA00023316"/>
    </source>
</evidence>
<dbReference type="Gramene" id="PNT69575">
    <property type="protein sequence ID" value="PNT69575"/>
    <property type="gene ID" value="BRADI_3g58050v3"/>
</dbReference>
<feature type="transmembrane region" description="Helical" evidence="7">
    <location>
        <begin position="44"/>
        <end position="64"/>
    </location>
</feature>
<dbReference type="EMBL" id="CM000882">
    <property type="protein sequence ID" value="PNT69575.1"/>
    <property type="molecule type" value="Genomic_DNA"/>
</dbReference>
<keyword evidence="7" id="KW-0472">Membrane</keyword>